<evidence type="ECO:0000313" key="10">
    <source>
        <dbReference type="Proteomes" id="UP000031675"/>
    </source>
</evidence>
<sequence length="351" mass="35245">MIPAGRDALLLRSPRAAVVFRLGRRSTVLSAITWLLAGGAAVLSLTLGQFDIGVTGVLRVLGEGGTLIEYDVVVRNRLPRAVTGLGVGAAFALSGAILQRIAANPLVSPDVIGVNSGAALGALTVITVFGGTGLHTVVGALVGAAATAAAIFALSAKRGLSGYRLVLVGIGVAAMLTSAVSFLLTRADYHRVLAAAAWLTGSLANRDGLHVAVIATTLAVAVPVLVVLARQVRLLELGDELATMLSRNAAGSRLALVAVAVVLAAMATAAAGPIGFVALVAPQIVRRLLPGHGAALAPTAALGALLVVVCDLAARLLFTPAELPVGVMTGVLGAPVLLYLLARANRIGHTG</sequence>
<feature type="transmembrane region" description="Helical" evidence="8">
    <location>
        <begin position="28"/>
        <end position="50"/>
    </location>
</feature>
<accession>A0A0C2JCC2</accession>
<comment type="caution">
    <text evidence="9">The sequence shown here is derived from an EMBL/GenBank/DDBJ whole genome shotgun (WGS) entry which is preliminary data.</text>
</comment>
<evidence type="ECO:0000256" key="5">
    <source>
        <dbReference type="ARBA" id="ARBA00022692"/>
    </source>
</evidence>
<dbReference type="GO" id="GO:0022857">
    <property type="term" value="F:transmembrane transporter activity"/>
    <property type="evidence" value="ECO:0007669"/>
    <property type="project" value="InterPro"/>
</dbReference>
<dbReference type="Pfam" id="PF01032">
    <property type="entry name" value="FecCD"/>
    <property type="match status" value="1"/>
</dbReference>
<feature type="transmembrane region" description="Helical" evidence="8">
    <location>
        <begin position="208"/>
        <end position="229"/>
    </location>
</feature>
<evidence type="ECO:0000256" key="1">
    <source>
        <dbReference type="ARBA" id="ARBA00004651"/>
    </source>
</evidence>
<dbReference type="Proteomes" id="UP000031675">
    <property type="component" value="Unassembled WGS sequence"/>
</dbReference>
<dbReference type="OrthoDB" id="4455417at2"/>
<keyword evidence="4" id="KW-1003">Cell membrane</keyword>
<dbReference type="SUPFAM" id="SSF81345">
    <property type="entry name" value="ABC transporter involved in vitamin B12 uptake, BtuC"/>
    <property type="match status" value="1"/>
</dbReference>
<evidence type="ECO:0000256" key="8">
    <source>
        <dbReference type="SAM" id="Phobius"/>
    </source>
</evidence>
<feature type="transmembrane region" description="Helical" evidence="8">
    <location>
        <begin position="163"/>
        <end position="184"/>
    </location>
</feature>
<feature type="transmembrane region" description="Helical" evidence="8">
    <location>
        <begin position="81"/>
        <end position="99"/>
    </location>
</feature>
<dbReference type="PANTHER" id="PTHR30472">
    <property type="entry name" value="FERRIC ENTEROBACTIN TRANSPORT SYSTEM PERMEASE PROTEIN"/>
    <property type="match status" value="1"/>
</dbReference>
<protein>
    <submittedName>
        <fullName evidence="9">Membrane protein</fullName>
    </submittedName>
</protein>
<dbReference type="InterPro" id="IPR000522">
    <property type="entry name" value="ABC_transptr_permease_BtuC"/>
</dbReference>
<evidence type="ECO:0000256" key="3">
    <source>
        <dbReference type="ARBA" id="ARBA00022448"/>
    </source>
</evidence>
<keyword evidence="3" id="KW-0813">Transport</keyword>
<dbReference type="Gene3D" id="1.10.3470.10">
    <property type="entry name" value="ABC transporter involved in vitamin B12 uptake, BtuC"/>
    <property type="match status" value="1"/>
</dbReference>
<keyword evidence="7 8" id="KW-0472">Membrane</keyword>
<keyword evidence="5 8" id="KW-0812">Transmembrane</keyword>
<gene>
    <name evidence="9" type="ORF">LP52_09295</name>
</gene>
<feature type="transmembrane region" description="Helical" evidence="8">
    <location>
        <begin position="137"/>
        <end position="156"/>
    </location>
</feature>
<reference evidence="10" key="1">
    <citation type="journal article" date="2015" name="Chem. Biol.">
        <title>Structure, bioactivity, and resistance mechanism of streptomonomicin, an unusual lasso Peptide from an understudied halophilic actinomycete.</title>
        <authorList>
            <person name="Metelev M."/>
            <person name="Tietz J.I."/>
            <person name="Melby J.O."/>
            <person name="Blair P.M."/>
            <person name="Zhu L."/>
            <person name="Livnat I."/>
            <person name="Severinov K."/>
            <person name="Mitchell D.A."/>
        </authorList>
    </citation>
    <scope>NUCLEOTIDE SEQUENCE [LARGE SCALE GENOMIC DNA]</scope>
    <source>
        <strain evidence="10">YIM 90003</strain>
    </source>
</reference>
<feature type="transmembrane region" description="Helical" evidence="8">
    <location>
        <begin position="254"/>
        <end position="281"/>
    </location>
</feature>
<evidence type="ECO:0000256" key="7">
    <source>
        <dbReference type="ARBA" id="ARBA00023136"/>
    </source>
</evidence>
<dbReference type="GO" id="GO:0005886">
    <property type="term" value="C:plasma membrane"/>
    <property type="evidence" value="ECO:0007669"/>
    <property type="project" value="UniProtKB-SubCell"/>
</dbReference>
<comment type="similarity">
    <text evidence="2">Belongs to the binding-protein-dependent transport system permease family. FecCD subfamily.</text>
</comment>
<evidence type="ECO:0000256" key="6">
    <source>
        <dbReference type="ARBA" id="ARBA00022989"/>
    </source>
</evidence>
<keyword evidence="10" id="KW-1185">Reference proteome</keyword>
<dbReference type="CDD" id="cd06550">
    <property type="entry name" value="TM_ABC_iron-siderophores_like"/>
    <property type="match status" value="1"/>
</dbReference>
<evidence type="ECO:0000256" key="2">
    <source>
        <dbReference type="ARBA" id="ARBA00007935"/>
    </source>
</evidence>
<organism evidence="9 10">
    <name type="scientific">Streptomonospora alba</name>
    <dbReference type="NCBI Taxonomy" id="183763"/>
    <lineage>
        <taxon>Bacteria</taxon>
        <taxon>Bacillati</taxon>
        <taxon>Actinomycetota</taxon>
        <taxon>Actinomycetes</taxon>
        <taxon>Streptosporangiales</taxon>
        <taxon>Nocardiopsidaceae</taxon>
        <taxon>Streptomonospora</taxon>
    </lineage>
</organism>
<feature type="transmembrane region" description="Helical" evidence="8">
    <location>
        <begin position="293"/>
        <end position="314"/>
    </location>
</feature>
<name>A0A0C2JCC2_9ACTN</name>
<feature type="transmembrane region" description="Helical" evidence="8">
    <location>
        <begin position="321"/>
        <end position="342"/>
    </location>
</feature>
<dbReference type="GO" id="GO:0033214">
    <property type="term" value="P:siderophore-iron import into cell"/>
    <property type="evidence" value="ECO:0007669"/>
    <property type="project" value="TreeGrafter"/>
</dbReference>
<dbReference type="InterPro" id="IPR037294">
    <property type="entry name" value="ABC_BtuC-like"/>
</dbReference>
<dbReference type="RefSeq" id="WP_040272499.1">
    <property type="nucleotide sequence ID" value="NZ_JROO01000016.1"/>
</dbReference>
<comment type="subcellular location">
    <subcellularLocation>
        <location evidence="1">Cell membrane</location>
        <topology evidence="1">Multi-pass membrane protein</topology>
    </subcellularLocation>
</comment>
<dbReference type="STRING" id="183763.LP52_09295"/>
<evidence type="ECO:0000256" key="4">
    <source>
        <dbReference type="ARBA" id="ARBA00022475"/>
    </source>
</evidence>
<proteinExistence type="inferred from homology"/>
<dbReference type="AlphaFoldDB" id="A0A0C2JCC2"/>
<evidence type="ECO:0000313" key="9">
    <source>
        <dbReference type="EMBL" id="KIH99056.1"/>
    </source>
</evidence>
<keyword evidence="6 8" id="KW-1133">Transmembrane helix</keyword>
<feature type="transmembrane region" description="Helical" evidence="8">
    <location>
        <begin position="111"/>
        <end position="131"/>
    </location>
</feature>
<dbReference type="PANTHER" id="PTHR30472:SF24">
    <property type="entry name" value="FERRIC ENTEROBACTIN TRANSPORT SYSTEM PERMEASE PROTEIN FEPG"/>
    <property type="match status" value="1"/>
</dbReference>
<dbReference type="EMBL" id="JROO01000016">
    <property type="protein sequence ID" value="KIH99056.1"/>
    <property type="molecule type" value="Genomic_DNA"/>
</dbReference>